<dbReference type="PANTHER" id="PTHR31901:SF9">
    <property type="entry name" value="GH3 DOMAIN-CONTAINING PROTEIN"/>
    <property type="match status" value="1"/>
</dbReference>
<evidence type="ECO:0000313" key="4">
    <source>
        <dbReference type="Proteomes" id="UP000321436"/>
    </source>
</evidence>
<organism evidence="3 4">
    <name type="scientific">Chitinophaga cymbidii</name>
    <dbReference type="NCBI Taxonomy" id="1096750"/>
    <lineage>
        <taxon>Bacteria</taxon>
        <taxon>Pseudomonadati</taxon>
        <taxon>Bacteroidota</taxon>
        <taxon>Chitinophagia</taxon>
        <taxon>Chitinophagales</taxon>
        <taxon>Chitinophagaceae</taxon>
        <taxon>Chitinophaga</taxon>
    </lineage>
</organism>
<name>A0A512RSU7_9BACT</name>
<evidence type="ECO:0000313" key="3">
    <source>
        <dbReference type="EMBL" id="GEP98770.1"/>
    </source>
</evidence>
<dbReference type="Pfam" id="PF03321">
    <property type="entry name" value="GH3"/>
    <property type="match status" value="1"/>
</dbReference>
<dbReference type="InterPro" id="IPR055378">
    <property type="entry name" value="GH3_C"/>
</dbReference>
<dbReference type="InterPro" id="IPR055377">
    <property type="entry name" value="GH3_M"/>
</dbReference>
<sequence>MKFKSLLAKPFASIIANKVKKEMQRAVEDQESIWQELIKTGRKTEFGRDHKFDQITSYENYKQAVPIRDYEQFRPYIDRIKEGKHNILWKGQPIYFAKTSGTTSGVKYIPISKDSIDHHFNTSRNAVFCNVVEIGDSTAFDGKLIFLSGSPELERVGGIPTGRLSGIANHQIPRYLRTNQLPTYETNCIEDWETKLGKIVEETLRQDMRLISGIPPWMQMYFDQLIEKGGKPVGELFPNFNLLVHGGVNFEPYRAKLMDSIGRKVHTIETYPASEGFFAFQDSQETEGLLLNTNAGIFYEFIPAAEIFDENPTRISLKDVQVGVNYALIVSTNAGLWAYNIGDTVKFLSTSPYRIVVTGRTKHFISAFGEHVIGEEVEHSLMSVAADSGVRITEFTVAPRIQVSGELPYHEWFVEFEQVPENMAAFAGEVDRQLRNKNIYYDDLLTGNILQTLKIRPVRKGGFIDYMKSIGKLGGQNKVPRLSNDRRIADEMEKYLDGR</sequence>
<dbReference type="RefSeq" id="WP_146867398.1">
    <property type="nucleotide sequence ID" value="NZ_BKAU01000009.1"/>
</dbReference>
<feature type="domain" description="GH3 middle" evidence="1">
    <location>
        <begin position="295"/>
        <end position="360"/>
    </location>
</feature>
<comment type="caution">
    <text evidence="3">The sequence shown here is derived from an EMBL/GenBank/DDBJ whole genome shotgun (WGS) entry which is preliminary data.</text>
</comment>
<evidence type="ECO:0008006" key="5">
    <source>
        <dbReference type="Google" id="ProtNLM"/>
    </source>
</evidence>
<dbReference type="PANTHER" id="PTHR31901">
    <property type="entry name" value="GH3 DOMAIN-CONTAINING PROTEIN"/>
    <property type="match status" value="1"/>
</dbReference>
<dbReference type="OrthoDB" id="5678283at2"/>
<dbReference type="GO" id="GO:0016881">
    <property type="term" value="F:acid-amino acid ligase activity"/>
    <property type="evidence" value="ECO:0007669"/>
    <property type="project" value="TreeGrafter"/>
</dbReference>
<dbReference type="Pfam" id="PF23571">
    <property type="entry name" value="GH3_M"/>
    <property type="match status" value="1"/>
</dbReference>
<proteinExistence type="predicted"/>
<dbReference type="GO" id="GO:0005737">
    <property type="term" value="C:cytoplasm"/>
    <property type="evidence" value="ECO:0007669"/>
    <property type="project" value="TreeGrafter"/>
</dbReference>
<accession>A0A512RSU7</accession>
<gene>
    <name evidence="3" type="ORF">CCY01nite_50300</name>
</gene>
<dbReference type="AlphaFoldDB" id="A0A512RSU7"/>
<reference evidence="3 4" key="1">
    <citation type="submission" date="2019-07" db="EMBL/GenBank/DDBJ databases">
        <title>Whole genome shotgun sequence of Chitinophaga cymbidii NBRC 109752.</title>
        <authorList>
            <person name="Hosoyama A."/>
            <person name="Uohara A."/>
            <person name="Ohji S."/>
            <person name="Ichikawa N."/>
        </authorList>
    </citation>
    <scope>NUCLEOTIDE SEQUENCE [LARGE SCALE GENOMIC DNA]</scope>
    <source>
        <strain evidence="3 4">NBRC 109752</strain>
    </source>
</reference>
<dbReference type="Proteomes" id="UP000321436">
    <property type="component" value="Unassembled WGS sequence"/>
</dbReference>
<dbReference type="EMBL" id="BKAU01000009">
    <property type="protein sequence ID" value="GEP98770.1"/>
    <property type="molecule type" value="Genomic_DNA"/>
</dbReference>
<evidence type="ECO:0000259" key="1">
    <source>
        <dbReference type="Pfam" id="PF23571"/>
    </source>
</evidence>
<dbReference type="Pfam" id="PF23572">
    <property type="entry name" value="GH3_C"/>
    <property type="match status" value="1"/>
</dbReference>
<keyword evidence="4" id="KW-1185">Reference proteome</keyword>
<dbReference type="InterPro" id="IPR004993">
    <property type="entry name" value="GH3"/>
</dbReference>
<evidence type="ECO:0000259" key="2">
    <source>
        <dbReference type="Pfam" id="PF23572"/>
    </source>
</evidence>
<protein>
    <recommendedName>
        <fullName evidence="5">GH3 auxin-responsive promoter</fullName>
    </recommendedName>
</protein>
<feature type="domain" description="GH3 C-terminal" evidence="2">
    <location>
        <begin position="379"/>
        <end position="486"/>
    </location>
</feature>